<feature type="region of interest" description="Disordered" evidence="1">
    <location>
        <begin position="1"/>
        <end position="63"/>
    </location>
</feature>
<name>A0AAV9VRG1_9PEZI</name>
<gene>
    <name evidence="3" type="ORF">TWF481_003101</name>
</gene>
<feature type="transmembrane region" description="Helical" evidence="2">
    <location>
        <begin position="406"/>
        <end position="428"/>
    </location>
</feature>
<keyword evidence="2" id="KW-0472">Membrane</keyword>
<sequence length="443" mass="48925">MAPRRDQSPSPSSPSSPSSSPSFPPSPFPSPASSSFSSSSSSPSSPSSSGSPNQSPPGDTIVIGGNTDTCLVVAGHDRVTYIWVSHHSIISASEPLRERFEDPAYTSQVQVTPSGVHLYFVSLVWFHTEALVILLKVLGHVPGAFPNPSEMDFTTFWQLAAALEHFEIEFVDWFDPYYRHWRGKKLEPGYEGWLVAGRVFQDKEGYARLVAMVILEFTGWDDGEGRLCLKGPEWRKGPDGGEVELREKLDGRELFRHMREERGRLKAELTATINTWFAYMVHLKASRKLTCTCSPTENCVSAAREISGTLKSHHIIPSKHFAGSYHGSILDLRLLFQSLEVKLSRGITSMAYNECKIYNSMTKLIRDMDAILGEVKGATYDGEIEKFGIRDVCPKEMVLPWTNGQFAAGIFCAGALGIGAGMLAWGGFKMFLKGMVKLDKAIS</sequence>
<dbReference type="Proteomes" id="UP001370758">
    <property type="component" value="Unassembled WGS sequence"/>
</dbReference>
<dbReference type="AlphaFoldDB" id="A0AAV9VRG1"/>
<keyword evidence="2" id="KW-0812">Transmembrane</keyword>
<comment type="caution">
    <text evidence="3">The sequence shown here is derived from an EMBL/GenBank/DDBJ whole genome shotgun (WGS) entry which is preliminary data.</text>
</comment>
<protein>
    <submittedName>
        <fullName evidence="3">Uncharacterized protein</fullName>
    </submittedName>
</protein>
<organism evidence="3 4">
    <name type="scientific">Arthrobotrys musiformis</name>
    <dbReference type="NCBI Taxonomy" id="47236"/>
    <lineage>
        <taxon>Eukaryota</taxon>
        <taxon>Fungi</taxon>
        <taxon>Dikarya</taxon>
        <taxon>Ascomycota</taxon>
        <taxon>Pezizomycotina</taxon>
        <taxon>Orbiliomycetes</taxon>
        <taxon>Orbiliales</taxon>
        <taxon>Orbiliaceae</taxon>
        <taxon>Arthrobotrys</taxon>
    </lineage>
</organism>
<evidence type="ECO:0000256" key="1">
    <source>
        <dbReference type="SAM" id="MobiDB-lite"/>
    </source>
</evidence>
<accession>A0AAV9VRG1</accession>
<reference evidence="3 4" key="1">
    <citation type="submission" date="2023-08" db="EMBL/GenBank/DDBJ databases">
        <authorList>
            <person name="Palmer J.M."/>
        </authorList>
    </citation>
    <scope>NUCLEOTIDE SEQUENCE [LARGE SCALE GENOMIC DNA]</scope>
    <source>
        <strain evidence="3 4">TWF481</strain>
    </source>
</reference>
<evidence type="ECO:0000256" key="2">
    <source>
        <dbReference type="SAM" id="Phobius"/>
    </source>
</evidence>
<keyword evidence="2" id="KW-1133">Transmembrane helix</keyword>
<feature type="compositionally biased region" description="Low complexity" evidence="1">
    <location>
        <begin position="8"/>
        <end position="21"/>
    </location>
</feature>
<evidence type="ECO:0000313" key="4">
    <source>
        <dbReference type="Proteomes" id="UP001370758"/>
    </source>
</evidence>
<dbReference type="EMBL" id="JAVHJL010000013">
    <property type="protein sequence ID" value="KAK6495074.1"/>
    <property type="molecule type" value="Genomic_DNA"/>
</dbReference>
<evidence type="ECO:0000313" key="3">
    <source>
        <dbReference type="EMBL" id="KAK6495074.1"/>
    </source>
</evidence>
<feature type="compositionally biased region" description="Low complexity" evidence="1">
    <location>
        <begin position="31"/>
        <end position="57"/>
    </location>
</feature>
<proteinExistence type="predicted"/>
<keyword evidence="4" id="KW-1185">Reference proteome</keyword>